<protein>
    <submittedName>
        <fullName evidence="2">Uncharacterized membrane protein HdeD (DUF308 family)</fullName>
    </submittedName>
</protein>
<dbReference type="InterPro" id="IPR005325">
    <property type="entry name" value="DUF308_memb"/>
</dbReference>
<name>A0A7X0JAP3_9SPHN</name>
<dbReference type="PANTHER" id="PTHR34989">
    <property type="entry name" value="PROTEIN HDED"/>
    <property type="match status" value="1"/>
</dbReference>
<dbReference type="AlphaFoldDB" id="A0A7X0JAP3"/>
<dbReference type="PANTHER" id="PTHR34989:SF1">
    <property type="entry name" value="PROTEIN HDED"/>
    <property type="match status" value="1"/>
</dbReference>
<feature type="transmembrane region" description="Helical" evidence="1">
    <location>
        <begin position="138"/>
        <end position="159"/>
    </location>
</feature>
<sequence>MVQFGASSERGFGIPGTKATGAGWGWIMAYGIVSVLLGVAAFVWPFAATYAATVVIGVLLFVSGVFSIAAGLFGQGHEGRIYALLFGLLSVIVGAVMVFEPATGALSLTLMVTVWLLVRGVLEVVLGFRMRRRRGLMIALGVVNILLAGFILATVPWSALTLPGFILGVSFLVGGVTAITAASDHRKGADAFAMPG</sequence>
<feature type="transmembrane region" description="Helical" evidence="1">
    <location>
        <begin position="81"/>
        <end position="99"/>
    </location>
</feature>
<feature type="transmembrane region" description="Helical" evidence="1">
    <location>
        <begin position="165"/>
        <end position="182"/>
    </location>
</feature>
<dbReference type="InterPro" id="IPR052712">
    <property type="entry name" value="Acid_resist_chaperone_HdeD"/>
</dbReference>
<evidence type="ECO:0000313" key="3">
    <source>
        <dbReference type="Proteomes" id="UP000522313"/>
    </source>
</evidence>
<reference evidence="2 3" key="1">
    <citation type="submission" date="2020-08" db="EMBL/GenBank/DDBJ databases">
        <title>The Agave Microbiome: Exploring the role of microbial communities in plant adaptations to desert environments.</title>
        <authorList>
            <person name="Partida-Martinez L.P."/>
        </authorList>
    </citation>
    <scope>NUCLEOTIDE SEQUENCE [LARGE SCALE GENOMIC DNA]</scope>
    <source>
        <strain evidence="2 3">AS3.13</strain>
    </source>
</reference>
<organism evidence="2 3">
    <name type="scientific">Sphingomonas endophytica</name>
    <dbReference type="NCBI Taxonomy" id="869719"/>
    <lineage>
        <taxon>Bacteria</taxon>
        <taxon>Pseudomonadati</taxon>
        <taxon>Pseudomonadota</taxon>
        <taxon>Alphaproteobacteria</taxon>
        <taxon>Sphingomonadales</taxon>
        <taxon>Sphingomonadaceae</taxon>
        <taxon>Sphingomonas</taxon>
    </lineage>
</organism>
<reference evidence="2 3" key="2">
    <citation type="submission" date="2020-08" db="EMBL/GenBank/DDBJ databases">
        <authorList>
            <person name="Partida-Martinez L."/>
            <person name="Huntemann M."/>
            <person name="Clum A."/>
            <person name="Wang J."/>
            <person name="Palaniappan K."/>
            <person name="Ritter S."/>
            <person name="Chen I.-M."/>
            <person name="Stamatis D."/>
            <person name="Reddy T."/>
            <person name="O'Malley R."/>
            <person name="Daum C."/>
            <person name="Shapiro N."/>
            <person name="Ivanova N."/>
            <person name="Kyrpides N."/>
            <person name="Woyke T."/>
        </authorList>
    </citation>
    <scope>NUCLEOTIDE SEQUENCE [LARGE SCALE GENOMIC DNA]</scope>
    <source>
        <strain evidence="2 3">AS3.13</strain>
    </source>
</reference>
<evidence type="ECO:0000256" key="1">
    <source>
        <dbReference type="SAM" id="Phobius"/>
    </source>
</evidence>
<dbReference type="Pfam" id="PF03729">
    <property type="entry name" value="DUF308"/>
    <property type="match status" value="2"/>
</dbReference>
<dbReference type="EMBL" id="JACHBT010000001">
    <property type="protein sequence ID" value="MBB6503097.1"/>
    <property type="molecule type" value="Genomic_DNA"/>
</dbReference>
<dbReference type="Proteomes" id="UP000522313">
    <property type="component" value="Unassembled WGS sequence"/>
</dbReference>
<keyword evidence="1" id="KW-0472">Membrane</keyword>
<feature type="transmembrane region" description="Helical" evidence="1">
    <location>
        <begin position="105"/>
        <end position="126"/>
    </location>
</feature>
<feature type="transmembrane region" description="Helical" evidence="1">
    <location>
        <begin position="21"/>
        <end position="44"/>
    </location>
</feature>
<gene>
    <name evidence="2" type="ORF">F4693_000046</name>
</gene>
<proteinExistence type="predicted"/>
<feature type="transmembrane region" description="Helical" evidence="1">
    <location>
        <begin position="50"/>
        <end position="74"/>
    </location>
</feature>
<comment type="caution">
    <text evidence="2">The sequence shown here is derived from an EMBL/GenBank/DDBJ whole genome shotgun (WGS) entry which is preliminary data.</text>
</comment>
<accession>A0A7X0JAP3</accession>
<dbReference type="GO" id="GO:0005886">
    <property type="term" value="C:plasma membrane"/>
    <property type="evidence" value="ECO:0007669"/>
    <property type="project" value="TreeGrafter"/>
</dbReference>
<dbReference type="RefSeq" id="WP_184503682.1">
    <property type="nucleotide sequence ID" value="NZ_JACHBT010000001.1"/>
</dbReference>
<keyword evidence="1" id="KW-0812">Transmembrane</keyword>
<keyword evidence="1" id="KW-1133">Transmembrane helix</keyword>
<evidence type="ECO:0000313" key="2">
    <source>
        <dbReference type="EMBL" id="MBB6503097.1"/>
    </source>
</evidence>